<sequence>MNYILLLLGLFLLIKGADAFVDGASSIAKVLRIPSIIIGLTIVSFGTSAPEAAVSITASINGQNGMAIGNIVGSNIFNLLMVVGFSGFIKTLSVEKSMTHKEFPFLLLSSILMFVLSCDILFQGNSNNLISRGDGIVLLMFFAIFMYSLISYALRFRNNSINEEVSLSSDTVTLKSEVSGKEDAKTISMTKSLIMSVLGVISIVAGGHLVVTSASIIASSFGVSDQFIGLTIVAIGTSLPEFVTSVIAATKGEADIALGNVIGSNIFNILFILGISATISPIVVEPAIFKDALLMILVTSITYIFAFRKRDINKFESSFLIVLYIVYMCNLVLTA</sequence>
<dbReference type="GO" id="GO:0006874">
    <property type="term" value="P:intracellular calcium ion homeostasis"/>
    <property type="evidence" value="ECO:0007669"/>
    <property type="project" value="TreeGrafter"/>
</dbReference>
<feature type="transmembrane region" description="Helical" evidence="5">
    <location>
        <begin position="227"/>
        <end position="249"/>
    </location>
</feature>
<evidence type="ECO:0000256" key="3">
    <source>
        <dbReference type="ARBA" id="ARBA00022989"/>
    </source>
</evidence>
<evidence type="ECO:0000256" key="4">
    <source>
        <dbReference type="ARBA" id="ARBA00023136"/>
    </source>
</evidence>
<feature type="domain" description="Sodium/calcium exchanger membrane region" evidence="6">
    <location>
        <begin position="3"/>
        <end position="149"/>
    </location>
</feature>
<dbReference type="PANTHER" id="PTHR10846:SF8">
    <property type="entry name" value="INNER MEMBRANE PROTEIN YRBG"/>
    <property type="match status" value="1"/>
</dbReference>
<dbReference type="PANTHER" id="PTHR10846">
    <property type="entry name" value="SODIUM/POTASSIUM/CALCIUM EXCHANGER"/>
    <property type="match status" value="1"/>
</dbReference>
<keyword evidence="2 5" id="KW-0812">Transmembrane</keyword>
<name>A0A1M5KLM3_9FIRM</name>
<comment type="subcellular location">
    <subcellularLocation>
        <location evidence="1">Membrane</location>
        <topology evidence="1">Multi-pass membrane protein</topology>
    </subcellularLocation>
</comment>
<feature type="transmembrane region" description="Helical" evidence="5">
    <location>
        <begin position="318"/>
        <end position="334"/>
    </location>
</feature>
<dbReference type="OrthoDB" id="9794225at2"/>
<dbReference type="Proteomes" id="UP000243255">
    <property type="component" value="Unassembled WGS sequence"/>
</dbReference>
<evidence type="ECO:0000256" key="5">
    <source>
        <dbReference type="SAM" id="Phobius"/>
    </source>
</evidence>
<feature type="transmembrane region" description="Helical" evidence="5">
    <location>
        <begin position="288"/>
        <end position="306"/>
    </location>
</feature>
<feature type="transmembrane region" description="Helical" evidence="5">
    <location>
        <begin position="76"/>
        <end position="93"/>
    </location>
</feature>
<evidence type="ECO:0000313" key="8">
    <source>
        <dbReference type="Proteomes" id="UP000243255"/>
    </source>
</evidence>
<dbReference type="InterPro" id="IPR004837">
    <property type="entry name" value="NaCa_Exmemb"/>
</dbReference>
<dbReference type="NCBIfam" id="TIGR00367">
    <property type="entry name" value="calcium/sodium antiporter"/>
    <property type="match status" value="1"/>
</dbReference>
<dbReference type="GO" id="GO:0005262">
    <property type="term" value="F:calcium channel activity"/>
    <property type="evidence" value="ECO:0007669"/>
    <property type="project" value="TreeGrafter"/>
</dbReference>
<dbReference type="Pfam" id="PF01699">
    <property type="entry name" value="Na_Ca_ex"/>
    <property type="match status" value="2"/>
</dbReference>
<organism evidence="7 8">
    <name type="scientific">Asaccharospora irregularis DSM 2635</name>
    <dbReference type="NCBI Taxonomy" id="1121321"/>
    <lineage>
        <taxon>Bacteria</taxon>
        <taxon>Bacillati</taxon>
        <taxon>Bacillota</taxon>
        <taxon>Clostridia</taxon>
        <taxon>Peptostreptococcales</taxon>
        <taxon>Peptostreptococcaceae</taxon>
        <taxon>Asaccharospora</taxon>
    </lineage>
</organism>
<feature type="transmembrane region" description="Helical" evidence="5">
    <location>
        <begin position="105"/>
        <end position="124"/>
    </location>
</feature>
<dbReference type="RefSeq" id="WP_073123770.1">
    <property type="nucleotide sequence ID" value="NZ_BAABCH010000085.1"/>
</dbReference>
<dbReference type="GO" id="GO:0005886">
    <property type="term" value="C:plasma membrane"/>
    <property type="evidence" value="ECO:0007669"/>
    <property type="project" value="TreeGrafter"/>
</dbReference>
<evidence type="ECO:0000259" key="6">
    <source>
        <dbReference type="Pfam" id="PF01699"/>
    </source>
</evidence>
<proteinExistence type="predicted"/>
<dbReference type="AlphaFoldDB" id="A0A1M5KLM3"/>
<accession>A0A1M5KLM3</accession>
<evidence type="ECO:0000313" key="7">
    <source>
        <dbReference type="EMBL" id="SHG53379.1"/>
    </source>
</evidence>
<protein>
    <submittedName>
        <fullName evidence="7">Cation:H+ antiporter</fullName>
    </submittedName>
</protein>
<dbReference type="Gene3D" id="1.20.1420.30">
    <property type="entry name" value="NCX, central ion-binding region"/>
    <property type="match status" value="2"/>
</dbReference>
<keyword evidence="8" id="KW-1185">Reference proteome</keyword>
<evidence type="ECO:0000256" key="1">
    <source>
        <dbReference type="ARBA" id="ARBA00004141"/>
    </source>
</evidence>
<feature type="domain" description="Sodium/calcium exchanger membrane region" evidence="6">
    <location>
        <begin position="192"/>
        <end position="330"/>
    </location>
</feature>
<feature type="transmembrane region" description="Helical" evidence="5">
    <location>
        <begin position="261"/>
        <end position="282"/>
    </location>
</feature>
<reference evidence="8" key="1">
    <citation type="submission" date="2016-11" db="EMBL/GenBank/DDBJ databases">
        <authorList>
            <person name="Varghese N."/>
            <person name="Submissions S."/>
        </authorList>
    </citation>
    <scope>NUCLEOTIDE SEQUENCE [LARGE SCALE GENOMIC DNA]</scope>
    <source>
        <strain evidence="8">DSM 2635</strain>
    </source>
</reference>
<feature type="transmembrane region" description="Helical" evidence="5">
    <location>
        <begin position="136"/>
        <end position="154"/>
    </location>
</feature>
<evidence type="ECO:0000256" key="2">
    <source>
        <dbReference type="ARBA" id="ARBA00022692"/>
    </source>
</evidence>
<dbReference type="GO" id="GO:0008273">
    <property type="term" value="F:calcium, potassium:sodium antiporter activity"/>
    <property type="evidence" value="ECO:0007669"/>
    <property type="project" value="TreeGrafter"/>
</dbReference>
<dbReference type="InterPro" id="IPR004481">
    <property type="entry name" value="K/Na/Ca-exchanger"/>
</dbReference>
<keyword evidence="4 5" id="KW-0472">Membrane</keyword>
<dbReference type="EMBL" id="FQWX01000003">
    <property type="protein sequence ID" value="SHG53379.1"/>
    <property type="molecule type" value="Genomic_DNA"/>
</dbReference>
<gene>
    <name evidence="7" type="ORF">SAMN04488530_10318</name>
</gene>
<keyword evidence="3 5" id="KW-1133">Transmembrane helix</keyword>
<dbReference type="InterPro" id="IPR044880">
    <property type="entry name" value="NCX_ion-bd_dom_sf"/>
</dbReference>
<feature type="transmembrane region" description="Helical" evidence="5">
    <location>
        <begin position="193"/>
        <end position="221"/>
    </location>
</feature>